<proteinExistence type="predicted"/>
<accession>A0A4Z2FTV8</accession>
<gene>
    <name evidence="2" type="ORF">EYF80_045644</name>
</gene>
<sequence length="133" mass="14445">MASHFTVGLLVLGSQRDEEEGRGRRRGLAKPALTWLRAVNFLKMLQRSCEAAAAPMRAGLLPLGDEADRIKTHHNTAVTSPSQHAGSTLCPETSLQTSGGTGVYRGDGRLPRRDFLGRQRRHGRPTGSVPCFV</sequence>
<organism evidence="2 3">
    <name type="scientific">Liparis tanakae</name>
    <name type="common">Tanaka's snailfish</name>
    <dbReference type="NCBI Taxonomy" id="230148"/>
    <lineage>
        <taxon>Eukaryota</taxon>
        <taxon>Metazoa</taxon>
        <taxon>Chordata</taxon>
        <taxon>Craniata</taxon>
        <taxon>Vertebrata</taxon>
        <taxon>Euteleostomi</taxon>
        <taxon>Actinopterygii</taxon>
        <taxon>Neopterygii</taxon>
        <taxon>Teleostei</taxon>
        <taxon>Neoteleostei</taxon>
        <taxon>Acanthomorphata</taxon>
        <taxon>Eupercaria</taxon>
        <taxon>Perciformes</taxon>
        <taxon>Cottioidei</taxon>
        <taxon>Cottales</taxon>
        <taxon>Liparidae</taxon>
        <taxon>Liparis</taxon>
    </lineage>
</organism>
<feature type="compositionally biased region" description="Polar residues" evidence="1">
    <location>
        <begin position="77"/>
        <end position="98"/>
    </location>
</feature>
<feature type="region of interest" description="Disordered" evidence="1">
    <location>
        <begin position="77"/>
        <end position="111"/>
    </location>
</feature>
<dbReference type="Proteomes" id="UP000314294">
    <property type="component" value="Unassembled WGS sequence"/>
</dbReference>
<dbReference type="EMBL" id="SRLO01000920">
    <property type="protein sequence ID" value="TNN44164.1"/>
    <property type="molecule type" value="Genomic_DNA"/>
</dbReference>
<comment type="caution">
    <text evidence="2">The sequence shown here is derived from an EMBL/GenBank/DDBJ whole genome shotgun (WGS) entry which is preliminary data.</text>
</comment>
<evidence type="ECO:0000313" key="3">
    <source>
        <dbReference type="Proteomes" id="UP000314294"/>
    </source>
</evidence>
<protein>
    <submittedName>
        <fullName evidence="2">Uncharacterized protein</fullName>
    </submittedName>
</protein>
<keyword evidence="3" id="KW-1185">Reference proteome</keyword>
<name>A0A4Z2FTV8_9TELE</name>
<evidence type="ECO:0000313" key="2">
    <source>
        <dbReference type="EMBL" id="TNN44164.1"/>
    </source>
</evidence>
<evidence type="ECO:0000256" key="1">
    <source>
        <dbReference type="SAM" id="MobiDB-lite"/>
    </source>
</evidence>
<dbReference type="AlphaFoldDB" id="A0A4Z2FTV8"/>
<reference evidence="2 3" key="1">
    <citation type="submission" date="2019-03" db="EMBL/GenBank/DDBJ databases">
        <title>First draft genome of Liparis tanakae, snailfish: a comprehensive survey of snailfish specific genes.</title>
        <authorList>
            <person name="Kim W."/>
            <person name="Song I."/>
            <person name="Jeong J.-H."/>
            <person name="Kim D."/>
            <person name="Kim S."/>
            <person name="Ryu S."/>
            <person name="Song J.Y."/>
            <person name="Lee S.K."/>
        </authorList>
    </citation>
    <scope>NUCLEOTIDE SEQUENCE [LARGE SCALE GENOMIC DNA]</scope>
    <source>
        <tissue evidence="2">Muscle</tissue>
    </source>
</reference>